<keyword evidence="7" id="KW-1185">Reference proteome</keyword>
<name>A0ABY7BFG0_9FIRM</name>
<dbReference type="PROSITE" id="PS00356">
    <property type="entry name" value="HTH_LACI_1"/>
    <property type="match status" value="1"/>
</dbReference>
<protein>
    <submittedName>
        <fullName evidence="6">LacI family transcriptional regulator</fullName>
    </submittedName>
</protein>
<reference evidence="6" key="1">
    <citation type="submission" date="2022-12" db="EMBL/GenBank/DDBJ databases">
        <authorList>
            <person name="Bing R.G."/>
            <person name="Willard D.J."/>
            <person name="Manesh M.J.H."/>
            <person name="Laemthong T."/>
            <person name="Crosby J.R."/>
            <person name="Kelly R.M."/>
        </authorList>
    </citation>
    <scope>NUCLEOTIDE SEQUENCE</scope>
    <source>
        <strain evidence="6">DSM 8991</strain>
    </source>
</reference>
<accession>A0ABY7BFG0</accession>
<evidence type="ECO:0000256" key="2">
    <source>
        <dbReference type="ARBA" id="ARBA00023125"/>
    </source>
</evidence>
<dbReference type="RefSeq" id="WP_235374992.1">
    <property type="nucleotide sequence ID" value="NZ_CP113864.1"/>
</dbReference>
<dbReference type="Pfam" id="PF00356">
    <property type="entry name" value="LacI"/>
    <property type="match status" value="1"/>
</dbReference>
<dbReference type="CDD" id="cd01392">
    <property type="entry name" value="HTH_LacI"/>
    <property type="match status" value="1"/>
</dbReference>
<dbReference type="Pfam" id="PF13377">
    <property type="entry name" value="Peripla_BP_3"/>
    <property type="match status" value="1"/>
</dbReference>
<dbReference type="SMART" id="SM00354">
    <property type="entry name" value="HTH_LACI"/>
    <property type="match status" value="1"/>
</dbReference>
<dbReference type="EMBL" id="CP113864">
    <property type="protein sequence ID" value="WAM31205.1"/>
    <property type="molecule type" value="Genomic_DNA"/>
</dbReference>
<evidence type="ECO:0000259" key="5">
    <source>
        <dbReference type="PROSITE" id="PS50943"/>
    </source>
</evidence>
<dbReference type="Proteomes" id="UP001164745">
    <property type="component" value="Chromosome"/>
</dbReference>
<dbReference type="InterPro" id="IPR000843">
    <property type="entry name" value="HTH_LacI"/>
</dbReference>
<dbReference type="SUPFAM" id="SSF53822">
    <property type="entry name" value="Periplasmic binding protein-like I"/>
    <property type="match status" value="1"/>
</dbReference>
<dbReference type="Gene3D" id="1.10.260.40">
    <property type="entry name" value="lambda repressor-like DNA-binding domains"/>
    <property type="match status" value="1"/>
</dbReference>
<dbReference type="PANTHER" id="PTHR30146:SF109">
    <property type="entry name" value="HTH-TYPE TRANSCRIPTIONAL REGULATOR GALS"/>
    <property type="match status" value="1"/>
</dbReference>
<keyword evidence="3" id="KW-0804">Transcription</keyword>
<evidence type="ECO:0000259" key="4">
    <source>
        <dbReference type="PROSITE" id="PS50932"/>
    </source>
</evidence>
<keyword evidence="2" id="KW-0238">DNA-binding</keyword>
<dbReference type="InterPro" id="IPR028082">
    <property type="entry name" value="Peripla_BP_I"/>
</dbReference>
<dbReference type="PROSITE" id="PS50932">
    <property type="entry name" value="HTH_LACI_2"/>
    <property type="match status" value="1"/>
</dbReference>
<evidence type="ECO:0000256" key="1">
    <source>
        <dbReference type="ARBA" id="ARBA00023015"/>
    </source>
</evidence>
<evidence type="ECO:0000256" key="3">
    <source>
        <dbReference type="ARBA" id="ARBA00023163"/>
    </source>
</evidence>
<evidence type="ECO:0000313" key="7">
    <source>
        <dbReference type="Proteomes" id="UP001164745"/>
    </source>
</evidence>
<sequence length="331" mass="37097">MKFLPSIEDVAKKAGVSKATVSRVLNNSANVSEKKRKAVLDAIKALNYTPNVTAKNLAKRKTETVGIIIQSLSGWFYGVVVDLLNNYISKRGYGAIFCQISDNIDYFRFLVGRVDGIIVFGYKTINKESLRLLKANNVPVVLAENNTEYSDVPRINVNNFQGGYMATKYLIDKSCKKIAHILGPSDSFESLARFKGYKAALSDAGIEFDERLCVEGDFMFQKAYENIKKLVQTQQIDGIFAANDVMAYASIYALNEMDIKVPQQVKVVGFDDVDIFGLRLSKMPKLTTVRQPIDLMVKTACDILFDKINNPEKKFESEYVLDTQLIVRESA</sequence>
<dbReference type="InterPro" id="IPR046335">
    <property type="entry name" value="LacI/GalR-like_sensor"/>
</dbReference>
<feature type="domain" description="HTH cro/C1-type" evidence="5">
    <location>
        <begin position="6"/>
        <end position="32"/>
    </location>
</feature>
<dbReference type="Gene3D" id="3.40.50.2300">
    <property type="match status" value="2"/>
</dbReference>
<keyword evidence="1" id="KW-0805">Transcription regulation</keyword>
<feature type="domain" description="HTH lacI-type" evidence="4">
    <location>
        <begin position="5"/>
        <end position="59"/>
    </location>
</feature>
<gene>
    <name evidence="6" type="ORF">OTJ99_002035</name>
</gene>
<dbReference type="InterPro" id="IPR001387">
    <property type="entry name" value="Cro/C1-type_HTH"/>
</dbReference>
<evidence type="ECO:0000313" key="6">
    <source>
        <dbReference type="EMBL" id="WAM31205.1"/>
    </source>
</evidence>
<dbReference type="InterPro" id="IPR010982">
    <property type="entry name" value="Lambda_DNA-bd_dom_sf"/>
</dbReference>
<dbReference type="SUPFAM" id="SSF47413">
    <property type="entry name" value="lambda repressor-like DNA-binding domains"/>
    <property type="match status" value="1"/>
</dbReference>
<organism evidence="6 7">
    <name type="scientific">Caldicellulosiruptor naganoensis</name>
    <dbReference type="NCBI Taxonomy" id="29324"/>
    <lineage>
        <taxon>Bacteria</taxon>
        <taxon>Bacillati</taxon>
        <taxon>Bacillota</taxon>
        <taxon>Bacillota incertae sedis</taxon>
        <taxon>Caldicellulosiruptorales</taxon>
        <taxon>Caldicellulosiruptoraceae</taxon>
        <taxon>Caldicellulosiruptor</taxon>
    </lineage>
</organism>
<dbReference type="PRINTS" id="PR00036">
    <property type="entry name" value="HTHLACI"/>
</dbReference>
<proteinExistence type="predicted"/>
<dbReference type="PANTHER" id="PTHR30146">
    <property type="entry name" value="LACI-RELATED TRANSCRIPTIONAL REPRESSOR"/>
    <property type="match status" value="1"/>
</dbReference>
<dbReference type="PROSITE" id="PS50943">
    <property type="entry name" value="HTH_CROC1"/>
    <property type="match status" value="1"/>
</dbReference>